<dbReference type="Gene3D" id="1.20.870.10">
    <property type="entry name" value="Son of sevenless (SoS) protein Chain: S domain 1"/>
    <property type="match status" value="1"/>
</dbReference>
<evidence type="ECO:0000313" key="10">
    <source>
        <dbReference type="Proteomes" id="UP000054408"/>
    </source>
</evidence>
<dbReference type="Pfam" id="PF13499">
    <property type="entry name" value="EF-hand_7"/>
    <property type="match status" value="1"/>
</dbReference>
<evidence type="ECO:0000256" key="5">
    <source>
        <dbReference type="SAM" id="Coils"/>
    </source>
</evidence>
<dbReference type="InterPro" id="IPR036964">
    <property type="entry name" value="RASGEF_cat_dom_sf"/>
</dbReference>
<dbReference type="OMA" id="YDNAHIN"/>
<dbReference type="AlphaFoldDB" id="A0A0L0D7X9"/>
<dbReference type="GO" id="GO:0007265">
    <property type="term" value="P:Ras protein signal transduction"/>
    <property type="evidence" value="ECO:0007669"/>
    <property type="project" value="TreeGrafter"/>
</dbReference>
<dbReference type="SUPFAM" id="SSF47473">
    <property type="entry name" value="EF-hand"/>
    <property type="match status" value="1"/>
</dbReference>
<dbReference type="GO" id="GO:0005085">
    <property type="term" value="F:guanyl-nucleotide exchange factor activity"/>
    <property type="evidence" value="ECO:0007669"/>
    <property type="project" value="UniProtKB-KW"/>
</dbReference>
<dbReference type="InterPro" id="IPR001895">
    <property type="entry name" value="RASGEF_cat_dom"/>
</dbReference>
<accession>A0A0L0D7X9</accession>
<feature type="domain" description="Ras-GEF" evidence="6">
    <location>
        <begin position="436"/>
        <end position="654"/>
    </location>
</feature>
<dbReference type="SMART" id="SM00147">
    <property type="entry name" value="RasGEF"/>
    <property type="match status" value="2"/>
</dbReference>
<keyword evidence="3" id="KW-0106">Calcium</keyword>
<dbReference type="PROSITE" id="PS50009">
    <property type="entry name" value="RASGEF_CAT"/>
    <property type="match status" value="2"/>
</dbReference>
<dbReference type="InterPro" id="IPR023578">
    <property type="entry name" value="Ras_GEF_dom_sf"/>
</dbReference>
<evidence type="ECO:0000256" key="2">
    <source>
        <dbReference type="ARBA" id="ARBA00022771"/>
    </source>
</evidence>
<dbReference type="PROSITE" id="PS50222">
    <property type="entry name" value="EF_HAND_2"/>
    <property type="match status" value="2"/>
</dbReference>
<evidence type="ECO:0000256" key="4">
    <source>
        <dbReference type="PROSITE-ProRule" id="PRU00168"/>
    </source>
</evidence>
<dbReference type="GeneID" id="25563418"/>
<keyword evidence="2" id="KW-0479">Metal-binding</keyword>
<feature type="domain" description="EF-hand" evidence="8">
    <location>
        <begin position="52"/>
        <end position="87"/>
    </location>
</feature>
<keyword evidence="2" id="KW-0862">Zinc</keyword>
<dbReference type="Pfam" id="PF00617">
    <property type="entry name" value="RasGEF"/>
    <property type="match status" value="2"/>
</dbReference>
<feature type="domain" description="EF-hand" evidence="8">
    <location>
        <begin position="88"/>
        <end position="123"/>
    </location>
</feature>
<keyword evidence="10" id="KW-1185">Reference proteome</keyword>
<dbReference type="RefSeq" id="XP_013759749.1">
    <property type="nucleotide sequence ID" value="XM_013904295.1"/>
</dbReference>
<dbReference type="STRING" id="461836.A0A0L0D7X9"/>
<dbReference type="OrthoDB" id="191686at2759"/>
<dbReference type="Gene3D" id="1.10.840.10">
    <property type="entry name" value="Ras guanine-nucleotide exchange factors catalytic domain"/>
    <property type="match status" value="2"/>
</dbReference>
<reference evidence="9 10" key="1">
    <citation type="submission" date="2010-05" db="EMBL/GenBank/DDBJ databases">
        <title>The Genome Sequence of Thecamonas trahens ATCC 50062.</title>
        <authorList>
            <consortium name="The Broad Institute Genome Sequencing Platform"/>
            <person name="Russ C."/>
            <person name="Cuomo C."/>
            <person name="Shea T."/>
            <person name="Young S.K."/>
            <person name="Zeng Q."/>
            <person name="Koehrsen M."/>
            <person name="Haas B."/>
            <person name="Borodovsky M."/>
            <person name="Guigo R."/>
            <person name="Alvarado L."/>
            <person name="Berlin A."/>
            <person name="Bochicchio J."/>
            <person name="Borenstein D."/>
            <person name="Chapman S."/>
            <person name="Chen Z."/>
            <person name="Freedman E."/>
            <person name="Gellesch M."/>
            <person name="Goldberg J."/>
            <person name="Griggs A."/>
            <person name="Gujja S."/>
            <person name="Heilman E."/>
            <person name="Heiman D."/>
            <person name="Hepburn T."/>
            <person name="Howarth C."/>
            <person name="Jen D."/>
            <person name="Larson L."/>
            <person name="Mehta T."/>
            <person name="Park D."/>
            <person name="Pearson M."/>
            <person name="Roberts A."/>
            <person name="Saif S."/>
            <person name="Shenoy N."/>
            <person name="Sisk P."/>
            <person name="Stolte C."/>
            <person name="Sykes S."/>
            <person name="Thomson T."/>
            <person name="Walk T."/>
            <person name="White J."/>
            <person name="Yandava C."/>
            <person name="Burger G."/>
            <person name="Gray M.W."/>
            <person name="Holland P.W.H."/>
            <person name="King N."/>
            <person name="Lang F.B.F."/>
            <person name="Roger A.J."/>
            <person name="Ruiz-Trillo I."/>
            <person name="Lander E."/>
            <person name="Nusbaum C."/>
        </authorList>
    </citation>
    <scope>NUCLEOTIDE SEQUENCE [LARGE SCALE GENOMIC DNA]</scope>
    <source>
        <strain evidence="9 10">ATCC 50062</strain>
    </source>
</reference>
<dbReference type="InterPro" id="IPR008937">
    <property type="entry name" value="Ras-like_GEF"/>
</dbReference>
<dbReference type="InterPro" id="IPR000651">
    <property type="entry name" value="Ras-like_Gua-exchang_fac_N"/>
</dbReference>
<dbReference type="InterPro" id="IPR011992">
    <property type="entry name" value="EF-hand-dom_pair"/>
</dbReference>
<proteinExistence type="predicted"/>
<keyword evidence="1 4" id="KW-0344">Guanine-nucleotide releasing factor</keyword>
<dbReference type="Gene3D" id="1.10.238.10">
    <property type="entry name" value="EF-hand"/>
    <property type="match status" value="1"/>
</dbReference>
<dbReference type="GO" id="GO:0005509">
    <property type="term" value="F:calcium ion binding"/>
    <property type="evidence" value="ECO:0007669"/>
    <property type="project" value="InterPro"/>
</dbReference>
<evidence type="ECO:0000256" key="1">
    <source>
        <dbReference type="ARBA" id="ARBA00022658"/>
    </source>
</evidence>
<feature type="domain" description="Ras-GEF" evidence="6">
    <location>
        <begin position="731"/>
        <end position="1015"/>
    </location>
</feature>
<evidence type="ECO:0000256" key="3">
    <source>
        <dbReference type="ARBA" id="ARBA00022837"/>
    </source>
</evidence>
<dbReference type="PANTHER" id="PTHR23113:SF99">
    <property type="entry name" value="RASGEF DOMAIN-CONTAINING PROTEIN"/>
    <property type="match status" value="1"/>
</dbReference>
<dbReference type="Proteomes" id="UP000054408">
    <property type="component" value="Unassembled WGS sequence"/>
</dbReference>
<dbReference type="PROSITE" id="PS50212">
    <property type="entry name" value="RASGEF_NTER"/>
    <property type="match status" value="1"/>
</dbReference>
<evidence type="ECO:0000313" key="9">
    <source>
        <dbReference type="EMBL" id="KNC47413.1"/>
    </source>
</evidence>
<dbReference type="PANTHER" id="PTHR23113">
    <property type="entry name" value="GUANINE NUCLEOTIDE EXCHANGE FACTOR"/>
    <property type="match status" value="1"/>
</dbReference>
<dbReference type="GO" id="GO:0005886">
    <property type="term" value="C:plasma membrane"/>
    <property type="evidence" value="ECO:0007669"/>
    <property type="project" value="TreeGrafter"/>
</dbReference>
<dbReference type="SUPFAM" id="SSF48366">
    <property type="entry name" value="Ras GEF"/>
    <property type="match status" value="2"/>
</dbReference>
<organism evidence="9 10">
    <name type="scientific">Thecamonas trahens ATCC 50062</name>
    <dbReference type="NCBI Taxonomy" id="461836"/>
    <lineage>
        <taxon>Eukaryota</taxon>
        <taxon>Apusozoa</taxon>
        <taxon>Apusomonadida</taxon>
        <taxon>Apusomonadidae</taxon>
        <taxon>Thecamonas</taxon>
    </lineage>
</organism>
<dbReference type="Pfam" id="PF00618">
    <property type="entry name" value="RasGEF_N"/>
    <property type="match status" value="1"/>
</dbReference>
<dbReference type="SMART" id="SM00054">
    <property type="entry name" value="EFh"/>
    <property type="match status" value="2"/>
</dbReference>
<feature type="coiled-coil region" evidence="5">
    <location>
        <begin position="8"/>
        <end position="55"/>
    </location>
</feature>
<keyword evidence="5" id="KW-0175">Coiled coil</keyword>
<evidence type="ECO:0008006" key="11">
    <source>
        <dbReference type="Google" id="ProtNLM"/>
    </source>
</evidence>
<dbReference type="eggNOG" id="KOG3542">
    <property type="taxonomic scope" value="Eukaryota"/>
</dbReference>
<gene>
    <name evidence="9" type="ORF">AMSG_03846</name>
</gene>
<dbReference type="InterPro" id="IPR002048">
    <property type="entry name" value="EF_hand_dom"/>
</dbReference>
<dbReference type="EMBL" id="GL349446">
    <property type="protein sequence ID" value="KNC47413.1"/>
    <property type="molecule type" value="Genomic_DNA"/>
</dbReference>
<dbReference type="GO" id="GO:0008270">
    <property type="term" value="F:zinc ion binding"/>
    <property type="evidence" value="ECO:0007669"/>
    <property type="project" value="UniProtKB-KW"/>
</dbReference>
<name>A0A0L0D7X9_THETB</name>
<protein>
    <recommendedName>
        <fullName evidence="11">Calmodulin</fullName>
    </recommendedName>
</protein>
<evidence type="ECO:0000259" key="7">
    <source>
        <dbReference type="PROSITE" id="PS50212"/>
    </source>
</evidence>
<sequence>MGLVSDKVRHLLKEKRRLRSRLRRLEESGATEAEVASVKAEYQDMTEVVRELKADEARKAFVLFDKDRSGALSLDEFAVLASRLDPDLERSAIEAEFHAMDLNTDGKVSLAEFSRWWVAFAPDNKMRQKLKTALLRKFLHSKVSSDKQKAAVSELRAAASHLRAQVRALGAESLSDKSASVLRSTFASIHQDVLAALDEPAPEMSDAEPELEVYYPYFGPGVYDNAHINVSINAARPEAILRKLLQPAHVDPHLLRVFLYTHKRYLPSTLLLKAVVQRFLAHTAAGVLDPHHGGATLPPTLVDPNGTLANRDGPILAGVTWSSLETGEAIRVQALLFLHAWLATAGTDLSEDNLATIVRGFFDSIQSSKSSGVSADAPSARLVGFLSTELDVLETSLASVMLPASYDIDRLAPFFAPPHTTDDNLGNSVAALSDLSAYEWARQLTLLDFEAYTQIKPHEFLKNQAQPALGPFVNSFARRAAWVASEVTTPSLAQDRARAVVTFVDMAHCCAVLDNYASLVCIVSTLLSPPVQATFDLVPAAARARLATLEELVAPLLRFETTADVMSSVAPPAVPYIVPYEARLFNIEATHKTWCDATESRMVNIRKFTALADVIDTALVFQSGEYAIRPLYACRSYLARYPVLSHSALRERAAAGLSRIQSDGRMLSAGTSGAAAGNASAIVFAADPAVENAVKPVFGVMATPDSPVSGSSVPKPIRPLRAQITSVLDVHPLELARQLALLTHKQFAKVRAVDWTTTVVRDGRSSLLDPLVTPSLATLTFPQLVAFPGATDDESLASPAMGHFLDQLLHIMSWTQSQILLSSPHLVQAGQLIASSEALDSGTIDVVLVERLHSLCYVIDVAHASLLLGNFAGLAAIVLALHTAPIQRLSLTWRGLPSFFKHKLAALEAVIAFSPKSRRYPRYRLALDATHSPYVPLPSAHLVALFDLYYNVHGDEDAFATHPSTAAELDLLKNAATTPYRLRKLDDVVVCITQPAAGILSQNQAMAAAIKLEPEGHSISSVAKLWASGRAFEHISQIRDTGYDLSGEVFGAAAGPSASSDCSLGNFTLTEPLH</sequence>
<dbReference type="CDD" id="cd00051">
    <property type="entry name" value="EFh"/>
    <property type="match status" value="1"/>
</dbReference>
<keyword evidence="2" id="KW-0863">Zinc-finger</keyword>
<evidence type="ECO:0000259" key="8">
    <source>
        <dbReference type="PROSITE" id="PS50222"/>
    </source>
</evidence>
<evidence type="ECO:0000259" key="6">
    <source>
        <dbReference type="PROSITE" id="PS50009"/>
    </source>
</evidence>
<dbReference type="InterPro" id="IPR018247">
    <property type="entry name" value="EF_Hand_1_Ca_BS"/>
</dbReference>
<feature type="domain" description="N-terminal Ras-GEF" evidence="7">
    <location>
        <begin position="228"/>
        <end position="387"/>
    </location>
</feature>
<dbReference type="PROSITE" id="PS00018">
    <property type="entry name" value="EF_HAND_1"/>
    <property type="match status" value="2"/>
</dbReference>